<evidence type="ECO:0000313" key="1">
    <source>
        <dbReference type="EMBL" id="GAC28033.1"/>
    </source>
</evidence>
<sequence length="41" mass="4643">MVNLSNVGSAIFRPKAHLALGFVVLQLILICQRFLHPQFIH</sequence>
<gene>
    <name evidence="1" type="ORF">GPAL_1155</name>
</gene>
<reference evidence="2" key="1">
    <citation type="journal article" date="2014" name="Environ. Microbiol.">
        <title>Comparative genomics of the marine bacterial genus Glaciecola reveals the high degree of genomic diversity and genomic characteristic for cold adaptation.</title>
        <authorList>
            <person name="Qin Q.L."/>
            <person name="Xie B.B."/>
            <person name="Yu Y."/>
            <person name="Shu Y.L."/>
            <person name="Rong J.C."/>
            <person name="Zhang Y.J."/>
            <person name="Zhao D.L."/>
            <person name="Chen X.L."/>
            <person name="Zhang X.Y."/>
            <person name="Chen B."/>
            <person name="Zhou B.C."/>
            <person name="Zhang Y.Z."/>
        </authorList>
    </citation>
    <scope>NUCLEOTIDE SEQUENCE [LARGE SCALE GENOMIC DNA]</scope>
    <source>
        <strain evidence="2">ACAM 615</strain>
    </source>
</reference>
<dbReference type="AlphaFoldDB" id="K6ZGI0"/>
<accession>K6ZGI0</accession>
<proteinExistence type="predicted"/>
<dbReference type="EMBL" id="BAEQ01000018">
    <property type="protein sequence ID" value="GAC28033.1"/>
    <property type="molecule type" value="Genomic_DNA"/>
</dbReference>
<protein>
    <submittedName>
        <fullName evidence="1">Uncharacterized protein</fullName>
    </submittedName>
</protein>
<dbReference type="Proteomes" id="UP000006251">
    <property type="component" value="Unassembled WGS sequence"/>
</dbReference>
<keyword evidence="2" id="KW-1185">Reference proteome</keyword>
<name>K6ZGI0_9ALTE</name>
<organism evidence="1 2">
    <name type="scientific">Brumicola pallidula DSM 14239 = ACAM 615</name>
    <dbReference type="NCBI Taxonomy" id="1121922"/>
    <lineage>
        <taxon>Bacteria</taxon>
        <taxon>Pseudomonadati</taxon>
        <taxon>Pseudomonadota</taxon>
        <taxon>Gammaproteobacteria</taxon>
        <taxon>Alteromonadales</taxon>
        <taxon>Alteromonadaceae</taxon>
        <taxon>Brumicola</taxon>
    </lineage>
</organism>
<evidence type="ECO:0000313" key="2">
    <source>
        <dbReference type="Proteomes" id="UP000006251"/>
    </source>
</evidence>
<comment type="caution">
    <text evidence="1">The sequence shown here is derived from an EMBL/GenBank/DDBJ whole genome shotgun (WGS) entry which is preliminary data.</text>
</comment>